<accession>A0A8J2H7E1</accession>
<reference evidence="3" key="1">
    <citation type="submission" date="2021-04" db="EMBL/GenBank/DDBJ databases">
        <authorList>
            <person name="Chebbi M.A.C M."/>
        </authorList>
    </citation>
    <scope>NUCLEOTIDE SEQUENCE</scope>
</reference>
<keyword evidence="4" id="KW-1185">Reference proteome</keyword>
<dbReference type="AlphaFoldDB" id="A0A8J2H7E1"/>
<feature type="region of interest" description="Disordered" evidence="2">
    <location>
        <begin position="77"/>
        <end position="100"/>
    </location>
</feature>
<feature type="compositionally biased region" description="Acidic residues" evidence="2">
    <location>
        <begin position="87"/>
        <end position="100"/>
    </location>
</feature>
<dbReference type="Proteomes" id="UP000786811">
    <property type="component" value="Unassembled WGS sequence"/>
</dbReference>
<evidence type="ECO:0000256" key="2">
    <source>
        <dbReference type="SAM" id="MobiDB-lite"/>
    </source>
</evidence>
<keyword evidence="1" id="KW-0175">Coiled coil</keyword>
<protein>
    <submittedName>
        <fullName evidence="3">Uncharacterized protein</fullName>
    </submittedName>
</protein>
<organism evidence="3 4">
    <name type="scientific">Cotesia congregata</name>
    <name type="common">Parasitoid wasp</name>
    <name type="synonym">Apanteles congregatus</name>
    <dbReference type="NCBI Taxonomy" id="51543"/>
    <lineage>
        <taxon>Eukaryota</taxon>
        <taxon>Metazoa</taxon>
        <taxon>Ecdysozoa</taxon>
        <taxon>Arthropoda</taxon>
        <taxon>Hexapoda</taxon>
        <taxon>Insecta</taxon>
        <taxon>Pterygota</taxon>
        <taxon>Neoptera</taxon>
        <taxon>Endopterygota</taxon>
        <taxon>Hymenoptera</taxon>
        <taxon>Apocrita</taxon>
        <taxon>Ichneumonoidea</taxon>
        <taxon>Braconidae</taxon>
        <taxon>Microgastrinae</taxon>
        <taxon>Cotesia</taxon>
    </lineage>
</organism>
<name>A0A8J2H7E1_COTCN</name>
<evidence type="ECO:0000256" key="1">
    <source>
        <dbReference type="SAM" id="Coils"/>
    </source>
</evidence>
<proteinExistence type="predicted"/>
<gene>
    <name evidence="3" type="ORF">HICCMSTLAB_LOCUS2993</name>
</gene>
<evidence type="ECO:0000313" key="3">
    <source>
        <dbReference type="EMBL" id="CAG5079363.1"/>
    </source>
</evidence>
<dbReference type="EMBL" id="CAJNRD030001117">
    <property type="protein sequence ID" value="CAG5079363.1"/>
    <property type="molecule type" value="Genomic_DNA"/>
</dbReference>
<evidence type="ECO:0000313" key="4">
    <source>
        <dbReference type="Proteomes" id="UP000786811"/>
    </source>
</evidence>
<feature type="compositionally biased region" description="Basic and acidic residues" evidence="2">
    <location>
        <begin position="77"/>
        <end position="86"/>
    </location>
</feature>
<feature type="coiled-coil region" evidence="1">
    <location>
        <begin position="1"/>
        <end position="39"/>
    </location>
</feature>
<sequence length="332" mass="41439">METLRKLRKKYRKLKEKKRRKWEEKMERKIRKIKNERDAWEFIGRDWKKRENISEKFEIEEWREHFMKELGGVEKRPEGLRKRGGEEDTELDSEPSDEESLQEQYGRWIMGVGKQVPGYIVREELKLEKMRVKSGYRAIRFEEKVRMGTERELLKKCVEERGGKNWRDKRWDEGRDRYMKRCGWSNTGLEVEWSRGVMRGLEMKNRDRDIQKQEKRAKIRTSRFNSRFEEFMTEREPEYWGERARWKTIERKMIARLRCKSEWRGNWYWMVDEERKCRLCGKEMETLEHVARRYRKMRGWEESWEELLRQKGKGVEWMAEWLKRIEERERKE</sequence>
<dbReference type="OrthoDB" id="7617264at2759"/>
<comment type="caution">
    <text evidence="3">The sequence shown here is derived from an EMBL/GenBank/DDBJ whole genome shotgun (WGS) entry which is preliminary data.</text>
</comment>